<dbReference type="EMBL" id="JBEFKJ010000002">
    <property type="protein sequence ID" value="KAL2047597.1"/>
    <property type="molecule type" value="Genomic_DNA"/>
</dbReference>
<organism evidence="1 2">
    <name type="scientific">Stereocaulon virgatum</name>
    <dbReference type="NCBI Taxonomy" id="373712"/>
    <lineage>
        <taxon>Eukaryota</taxon>
        <taxon>Fungi</taxon>
        <taxon>Dikarya</taxon>
        <taxon>Ascomycota</taxon>
        <taxon>Pezizomycotina</taxon>
        <taxon>Lecanoromycetes</taxon>
        <taxon>OSLEUM clade</taxon>
        <taxon>Lecanoromycetidae</taxon>
        <taxon>Lecanorales</taxon>
        <taxon>Lecanorineae</taxon>
        <taxon>Stereocaulaceae</taxon>
        <taxon>Stereocaulon</taxon>
    </lineage>
</organism>
<keyword evidence="2" id="KW-1185">Reference proteome</keyword>
<evidence type="ECO:0000313" key="1">
    <source>
        <dbReference type="EMBL" id="KAL2047597.1"/>
    </source>
</evidence>
<proteinExistence type="predicted"/>
<accession>A0ABR4ARY2</accession>
<name>A0ABR4ARY2_9LECA</name>
<dbReference type="Proteomes" id="UP001590950">
    <property type="component" value="Unassembled WGS sequence"/>
</dbReference>
<gene>
    <name evidence="1" type="ORF">N7G274_000639</name>
</gene>
<evidence type="ECO:0000313" key="2">
    <source>
        <dbReference type="Proteomes" id="UP001590950"/>
    </source>
</evidence>
<comment type="caution">
    <text evidence="1">The sequence shown here is derived from an EMBL/GenBank/DDBJ whole genome shotgun (WGS) entry which is preliminary data.</text>
</comment>
<protein>
    <submittedName>
        <fullName evidence="1">Uncharacterized protein</fullName>
    </submittedName>
</protein>
<sequence length="114" mass="12467">MALATQATINDHTFSRYECQIACAIQLYIRNANGEVPSDDTLGYIINHLRGQVGGKPLPCTAIAPTGKQKHRKYMITGCVKQDNSSKAKVYARLKDAGQLDPFLNPDGTLKTTD</sequence>
<reference evidence="1 2" key="1">
    <citation type="submission" date="2024-09" db="EMBL/GenBank/DDBJ databases">
        <title>Rethinking Asexuality: The Enigmatic Case of Functional Sexual Genes in Lepraria (Stereocaulaceae).</title>
        <authorList>
            <person name="Doellman M."/>
            <person name="Sun Y."/>
            <person name="Barcenas-Pena A."/>
            <person name="Lumbsch H.T."/>
            <person name="Grewe F."/>
        </authorList>
    </citation>
    <scope>NUCLEOTIDE SEQUENCE [LARGE SCALE GENOMIC DNA]</scope>
    <source>
        <strain evidence="1 2">Mercado 3170</strain>
    </source>
</reference>